<proteinExistence type="predicted"/>
<evidence type="ECO:0000313" key="3">
    <source>
        <dbReference type="Proteomes" id="UP000295096"/>
    </source>
</evidence>
<dbReference type="GO" id="GO:0016887">
    <property type="term" value="F:ATP hydrolysis activity"/>
    <property type="evidence" value="ECO:0007669"/>
    <property type="project" value="InterPro"/>
</dbReference>
<dbReference type="OrthoDB" id="9816534at2"/>
<name>A0A4R5QHW3_9PROT</name>
<dbReference type="PANTHER" id="PTHR43581:SF2">
    <property type="entry name" value="EXCINUCLEASE ATPASE SUBUNIT"/>
    <property type="match status" value="1"/>
</dbReference>
<gene>
    <name evidence="2" type="ORF">E2C06_09675</name>
</gene>
<dbReference type="RefSeq" id="WP_133288389.1">
    <property type="nucleotide sequence ID" value="NZ_SMSJ01000008.1"/>
</dbReference>
<dbReference type="PANTHER" id="PTHR43581">
    <property type="entry name" value="ATP/GTP PHOSPHATASE"/>
    <property type="match status" value="1"/>
</dbReference>
<keyword evidence="3" id="KW-1185">Reference proteome</keyword>
<organism evidence="2 3">
    <name type="scientific">Dankookia rubra</name>
    <dbReference type="NCBI Taxonomy" id="1442381"/>
    <lineage>
        <taxon>Bacteria</taxon>
        <taxon>Pseudomonadati</taxon>
        <taxon>Pseudomonadota</taxon>
        <taxon>Alphaproteobacteria</taxon>
        <taxon>Acetobacterales</taxon>
        <taxon>Roseomonadaceae</taxon>
        <taxon>Dankookia</taxon>
    </lineage>
</organism>
<dbReference type="InterPro" id="IPR003959">
    <property type="entry name" value="ATPase_AAA_core"/>
</dbReference>
<dbReference type="SUPFAM" id="SSF52540">
    <property type="entry name" value="P-loop containing nucleoside triphosphate hydrolases"/>
    <property type="match status" value="1"/>
</dbReference>
<dbReference type="GO" id="GO:0005524">
    <property type="term" value="F:ATP binding"/>
    <property type="evidence" value="ECO:0007669"/>
    <property type="project" value="InterPro"/>
</dbReference>
<dbReference type="AlphaFoldDB" id="A0A4R5QHW3"/>
<dbReference type="Proteomes" id="UP000295096">
    <property type="component" value="Unassembled WGS sequence"/>
</dbReference>
<dbReference type="InterPro" id="IPR027417">
    <property type="entry name" value="P-loop_NTPase"/>
</dbReference>
<evidence type="ECO:0000313" key="2">
    <source>
        <dbReference type="EMBL" id="TDH62940.1"/>
    </source>
</evidence>
<accession>A0A4R5QHW3</accession>
<dbReference type="Gene3D" id="3.40.50.300">
    <property type="entry name" value="P-loop containing nucleotide triphosphate hydrolases"/>
    <property type="match status" value="2"/>
</dbReference>
<evidence type="ECO:0000259" key="1">
    <source>
        <dbReference type="Pfam" id="PF13304"/>
    </source>
</evidence>
<protein>
    <submittedName>
        <fullName evidence="2">AAA family ATPase</fullName>
    </submittedName>
</protein>
<sequence>MRIRELTIHNYRAFGERQTFPFPTNFTAVAGINGRGKTSLLDGLALLASRILPHISPARSGYRSLGPLDLHDGRGTLSLSMKINCGGIPIEFGIKLEDSARPPEVTKLAPAVKQAVRNVYGDPTRADDAAPLVVYFTTDRAGYRLPKKLRSEAPGGQEAAYTGALFNRTVNFRDFMERYRSAIVVQEDETRLNPNYIGDGAVGAISGALATFLGGFQNLRVQSLPLRLLVDKGGQTFDLSQLSDGERSFLALICDLGRRLALANPELPNPLQGAGVALIDELELHLHPKWQREVRDKLVATFPNVQFVTTTHSPFIIQSLKPGELINLDPDDFVEYSDKSIEDISENVMGVDLPQKSQRYQEMMRVAEEYFTLVRQQSPDQTLVAAAESRLNELSVPFSDDPAFQALLKLERETKARGGGDATS</sequence>
<comment type="caution">
    <text evidence="2">The sequence shown here is derived from an EMBL/GenBank/DDBJ whole genome shotgun (WGS) entry which is preliminary data.</text>
</comment>
<dbReference type="InterPro" id="IPR051396">
    <property type="entry name" value="Bact_Antivir_Def_Nuclease"/>
</dbReference>
<dbReference type="EMBL" id="SMSJ01000008">
    <property type="protein sequence ID" value="TDH62940.1"/>
    <property type="molecule type" value="Genomic_DNA"/>
</dbReference>
<reference evidence="2 3" key="1">
    <citation type="journal article" date="2016" name="J. Microbiol.">
        <title>Dankookia rubra gen. nov., sp. nov., an alphaproteobacterium isolated from sediment of a shallow stream.</title>
        <authorList>
            <person name="Kim W.H."/>
            <person name="Kim D.H."/>
            <person name="Kang K."/>
            <person name="Ahn T.Y."/>
        </authorList>
    </citation>
    <scope>NUCLEOTIDE SEQUENCE [LARGE SCALE GENOMIC DNA]</scope>
    <source>
        <strain evidence="2 3">JCM30602</strain>
    </source>
</reference>
<dbReference type="Pfam" id="PF13304">
    <property type="entry name" value="AAA_21"/>
    <property type="match status" value="1"/>
</dbReference>
<feature type="domain" description="ATPase AAA-type core" evidence="1">
    <location>
        <begin position="26"/>
        <end position="317"/>
    </location>
</feature>